<dbReference type="Proteomes" id="UP000663828">
    <property type="component" value="Unassembled WGS sequence"/>
</dbReference>
<evidence type="ECO:0000313" key="2">
    <source>
        <dbReference type="Proteomes" id="UP000663828"/>
    </source>
</evidence>
<organism evidence="1 2">
    <name type="scientific">Adineta ricciae</name>
    <name type="common">Rotifer</name>
    <dbReference type="NCBI Taxonomy" id="249248"/>
    <lineage>
        <taxon>Eukaryota</taxon>
        <taxon>Metazoa</taxon>
        <taxon>Spiralia</taxon>
        <taxon>Gnathifera</taxon>
        <taxon>Rotifera</taxon>
        <taxon>Eurotatoria</taxon>
        <taxon>Bdelloidea</taxon>
        <taxon>Adinetida</taxon>
        <taxon>Adinetidae</taxon>
        <taxon>Adineta</taxon>
    </lineage>
</organism>
<accession>A0A815BYR3</accession>
<dbReference type="AlphaFoldDB" id="A0A815BYR3"/>
<reference evidence="1" key="1">
    <citation type="submission" date="2021-02" db="EMBL/GenBank/DDBJ databases">
        <authorList>
            <person name="Nowell W R."/>
        </authorList>
    </citation>
    <scope>NUCLEOTIDE SEQUENCE</scope>
</reference>
<comment type="caution">
    <text evidence="1">The sequence shown here is derived from an EMBL/GenBank/DDBJ whole genome shotgun (WGS) entry which is preliminary data.</text>
</comment>
<dbReference type="EMBL" id="CAJNOR010002334">
    <property type="protein sequence ID" value="CAF1279590.1"/>
    <property type="molecule type" value="Genomic_DNA"/>
</dbReference>
<evidence type="ECO:0000313" key="1">
    <source>
        <dbReference type="EMBL" id="CAF1279590.1"/>
    </source>
</evidence>
<gene>
    <name evidence="1" type="ORF">XAT740_LOCUS27741</name>
</gene>
<keyword evidence="2" id="KW-1185">Reference proteome</keyword>
<name>A0A815BYR3_ADIRI</name>
<proteinExistence type="predicted"/>
<sequence length="54" mass="5840">MIVPGSSIPLISGENPQDIHSFRAGNHEKVLGILPKEPVTVSDYRLWRVLAGSG</sequence>
<feature type="non-terminal residue" evidence="1">
    <location>
        <position position="54"/>
    </location>
</feature>
<protein>
    <submittedName>
        <fullName evidence="1">Uncharacterized protein</fullName>
    </submittedName>
</protein>